<reference evidence="5" key="1">
    <citation type="submission" date="2020-09" db="EMBL/GenBank/DDBJ databases">
        <title>A novel bacterium of genus Neiella, isolated from South China Sea.</title>
        <authorList>
            <person name="Huang H."/>
            <person name="Mo K."/>
            <person name="Hu Y."/>
        </authorList>
    </citation>
    <scope>NUCLEOTIDE SEQUENCE</scope>
    <source>
        <strain evidence="5">HB171785</strain>
    </source>
</reference>
<dbReference type="EMBL" id="JACXAF010000006">
    <property type="protein sequence ID" value="MBD1388977.1"/>
    <property type="molecule type" value="Genomic_DNA"/>
</dbReference>
<dbReference type="InterPro" id="IPR052021">
    <property type="entry name" value="Type-I_RS_S_subunit"/>
</dbReference>
<sequence>MSVDTLRESFHINKISSQDLGDFLTAQTYRPEITEVKNHILTLVSEPMQNVCDRAIRQGKSPKYATAGLTCIKPKNTREMIVSIDDVDYIDESTYEEVKNQELQYGDVVVTRSGSGTIGRASMYSYDEPAFTNDHLFIIRPSKADGHYICAYLKSYQGERLLESGISGSTGQLNLSNEHLKSLPLYTPILSVQKYIGNKIRHAEQLRAWAQASITSLDFKFKEMYRPISAYEAHKKNSYNLNPQQLFEVLTPASYPPHIEKYFKDNPFVTLGSICTDIYIGKTLAEKECGVLQATSRSCSGLFFKQPMNRVENNQNVKSLKQKDIVLTNAAHDKNYIGKDVTFNHSDKYILPSAKVLVVRVSSTKIPTSYVHSYLMTEAGYTQWQAVVRGISAGIHPSDVSRIRIPLPLDEALLAEISEEVDSQYINAGYAKEYARLLTLSAKLLVEALIQGTIDEEKLVIVQSALESGDYSLDKELLAQLTETGFNNDAEPLFEDLDKLYDLLEQSKDYLEAEA</sequence>
<gene>
    <name evidence="5" type="ORF">IC617_06005</name>
</gene>
<dbReference type="SUPFAM" id="SSF116734">
    <property type="entry name" value="DNA methylase specificity domain"/>
    <property type="match status" value="2"/>
</dbReference>
<dbReference type="Pfam" id="PF01420">
    <property type="entry name" value="Methylase_S"/>
    <property type="match status" value="1"/>
</dbReference>
<keyword evidence="2" id="KW-0680">Restriction system</keyword>
<evidence type="ECO:0000256" key="2">
    <source>
        <dbReference type="ARBA" id="ARBA00022747"/>
    </source>
</evidence>
<evidence type="ECO:0000256" key="3">
    <source>
        <dbReference type="ARBA" id="ARBA00023125"/>
    </source>
</evidence>
<keyword evidence="6" id="KW-1185">Reference proteome</keyword>
<dbReference type="PANTHER" id="PTHR30408">
    <property type="entry name" value="TYPE-1 RESTRICTION ENZYME ECOKI SPECIFICITY PROTEIN"/>
    <property type="match status" value="1"/>
</dbReference>
<dbReference type="PANTHER" id="PTHR30408:SF12">
    <property type="entry name" value="TYPE I RESTRICTION ENZYME MJAVIII SPECIFICITY SUBUNIT"/>
    <property type="match status" value="1"/>
</dbReference>
<dbReference type="GO" id="GO:0004519">
    <property type="term" value="F:endonuclease activity"/>
    <property type="evidence" value="ECO:0007669"/>
    <property type="project" value="UniProtKB-KW"/>
</dbReference>
<dbReference type="AlphaFoldDB" id="A0A8J6QI76"/>
<dbReference type="InterPro" id="IPR000055">
    <property type="entry name" value="Restrct_endonuc_typeI_TRD"/>
</dbReference>
<protein>
    <submittedName>
        <fullName evidence="5">Restriction endonuclease subunit S</fullName>
    </submittedName>
</protein>
<dbReference type="Proteomes" id="UP000638014">
    <property type="component" value="Unassembled WGS sequence"/>
</dbReference>
<dbReference type="Gene3D" id="3.90.220.20">
    <property type="entry name" value="DNA methylase specificity domains"/>
    <property type="match status" value="2"/>
</dbReference>
<accession>A0A8J6QI76</accession>
<dbReference type="GO" id="GO:0009307">
    <property type="term" value="P:DNA restriction-modification system"/>
    <property type="evidence" value="ECO:0007669"/>
    <property type="project" value="UniProtKB-KW"/>
</dbReference>
<dbReference type="RefSeq" id="WP_191144082.1">
    <property type="nucleotide sequence ID" value="NZ_JACXAF010000006.1"/>
</dbReference>
<keyword evidence="5" id="KW-0255">Endonuclease</keyword>
<dbReference type="GO" id="GO:0003677">
    <property type="term" value="F:DNA binding"/>
    <property type="evidence" value="ECO:0007669"/>
    <property type="project" value="UniProtKB-KW"/>
</dbReference>
<feature type="domain" description="Type I restriction modification DNA specificity" evidence="4">
    <location>
        <begin position="93"/>
        <end position="198"/>
    </location>
</feature>
<evidence type="ECO:0000259" key="4">
    <source>
        <dbReference type="Pfam" id="PF01420"/>
    </source>
</evidence>
<evidence type="ECO:0000313" key="6">
    <source>
        <dbReference type="Proteomes" id="UP000638014"/>
    </source>
</evidence>
<keyword evidence="3" id="KW-0238">DNA-binding</keyword>
<comment type="similarity">
    <text evidence="1">Belongs to the type-I restriction system S methylase family.</text>
</comment>
<organism evidence="5 6">
    <name type="scientific">Neiella litorisoli</name>
    <dbReference type="NCBI Taxonomy" id="2771431"/>
    <lineage>
        <taxon>Bacteria</taxon>
        <taxon>Pseudomonadati</taxon>
        <taxon>Pseudomonadota</taxon>
        <taxon>Gammaproteobacteria</taxon>
        <taxon>Alteromonadales</taxon>
        <taxon>Echinimonadaceae</taxon>
        <taxon>Neiella</taxon>
    </lineage>
</organism>
<name>A0A8J6QI76_9GAMM</name>
<comment type="caution">
    <text evidence="5">The sequence shown here is derived from an EMBL/GenBank/DDBJ whole genome shotgun (WGS) entry which is preliminary data.</text>
</comment>
<evidence type="ECO:0000313" key="5">
    <source>
        <dbReference type="EMBL" id="MBD1388977.1"/>
    </source>
</evidence>
<evidence type="ECO:0000256" key="1">
    <source>
        <dbReference type="ARBA" id="ARBA00010923"/>
    </source>
</evidence>
<keyword evidence="5" id="KW-0378">Hydrolase</keyword>
<keyword evidence="5" id="KW-0540">Nuclease</keyword>
<dbReference type="InterPro" id="IPR044946">
    <property type="entry name" value="Restrct_endonuc_typeI_TRD_sf"/>
</dbReference>
<proteinExistence type="inferred from homology"/>